<name>A0ABM7H7Y1_9EURY</name>
<gene>
    <name evidence="1" type="ORF">MchiMG62_20870</name>
</gene>
<protein>
    <submittedName>
        <fullName evidence="1">Uncharacterized protein</fullName>
    </submittedName>
</protein>
<dbReference type="EMBL" id="AP019781">
    <property type="protein sequence ID" value="BBL68906.1"/>
    <property type="molecule type" value="Genomic_DNA"/>
</dbReference>
<evidence type="ECO:0000313" key="2">
    <source>
        <dbReference type="Proteomes" id="UP000824969"/>
    </source>
</evidence>
<organism evidence="1 2">
    <name type="scientific">Methanoculleus chikugoensis</name>
    <dbReference type="NCBI Taxonomy" id="118126"/>
    <lineage>
        <taxon>Archaea</taxon>
        <taxon>Methanobacteriati</taxon>
        <taxon>Methanobacteriota</taxon>
        <taxon>Stenosarchaea group</taxon>
        <taxon>Methanomicrobia</taxon>
        <taxon>Methanomicrobiales</taxon>
        <taxon>Methanomicrobiaceae</taxon>
        <taxon>Methanoculleus</taxon>
    </lineage>
</organism>
<accession>A0ABM7H7Y1</accession>
<evidence type="ECO:0000313" key="1">
    <source>
        <dbReference type="EMBL" id="BBL68906.1"/>
    </source>
</evidence>
<dbReference type="Proteomes" id="UP000824969">
    <property type="component" value="Chromosome"/>
</dbReference>
<sequence length="50" mass="5552">MRVYLDGDRSGACESLVVGEASNVVRFEREGFARIDAATRDGMVAYFAHR</sequence>
<proteinExistence type="predicted"/>
<keyword evidence="2" id="KW-1185">Reference proteome</keyword>
<reference evidence="1 2" key="1">
    <citation type="submission" date="2019-06" db="EMBL/GenBank/DDBJ databases">
        <title>Complete genome sequence of Methanoculleus chikugoensis strain MG62.</title>
        <authorList>
            <person name="Asakawa S."/>
            <person name="Dianou D."/>
        </authorList>
    </citation>
    <scope>NUCLEOTIDE SEQUENCE [LARGE SCALE GENOMIC DNA]</scope>
    <source>
        <strain evidence="1 2">MG62</strain>
    </source>
</reference>